<dbReference type="InterPro" id="IPR005135">
    <property type="entry name" value="Endo/exonuclease/phosphatase"/>
</dbReference>
<dbReference type="SUPFAM" id="SSF56219">
    <property type="entry name" value="DNase I-like"/>
    <property type="match status" value="1"/>
</dbReference>
<name>A0A1H2YMT0_9RHOB</name>
<feature type="domain" description="Endonuclease/exonuclease/phosphatase" evidence="3">
    <location>
        <begin position="115"/>
        <end position="316"/>
    </location>
</feature>
<keyword evidence="2" id="KW-0472">Membrane</keyword>
<feature type="transmembrane region" description="Helical" evidence="2">
    <location>
        <begin position="43"/>
        <end position="58"/>
    </location>
</feature>
<dbReference type="STRING" id="60137.SAMN04488041_104307"/>
<keyword evidence="4" id="KW-0378">Hydrolase</keyword>
<dbReference type="Proteomes" id="UP000183076">
    <property type="component" value="Unassembled WGS sequence"/>
</dbReference>
<keyword evidence="4" id="KW-0269">Exonuclease</keyword>
<dbReference type="EMBL" id="FNNB01000004">
    <property type="protein sequence ID" value="SDX06295.1"/>
    <property type="molecule type" value="Genomic_DNA"/>
</dbReference>
<feature type="region of interest" description="Disordered" evidence="1">
    <location>
        <begin position="327"/>
        <end position="367"/>
    </location>
</feature>
<evidence type="ECO:0000256" key="1">
    <source>
        <dbReference type="SAM" id="MobiDB-lite"/>
    </source>
</evidence>
<dbReference type="Pfam" id="PF03372">
    <property type="entry name" value="Exo_endo_phos"/>
    <property type="match status" value="1"/>
</dbReference>
<feature type="compositionally biased region" description="Polar residues" evidence="1">
    <location>
        <begin position="328"/>
        <end position="337"/>
    </location>
</feature>
<dbReference type="AlphaFoldDB" id="A0A1H2YMT0"/>
<feature type="transmembrane region" description="Helical" evidence="2">
    <location>
        <begin position="65"/>
        <end position="82"/>
    </location>
</feature>
<dbReference type="GO" id="GO:0004519">
    <property type="term" value="F:endonuclease activity"/>
    <property type="evidence" value="ECO:0007669"/>
    <property type="project" value="UniProtKB-KW"/>
</dbReference>
<sequence length="367" mass="41061">MLATILLGLFWGVVALVAAISVLPFSKIPHGAIRGMAFPREQLFVLTVALAAVALVFLEPDHRNPALAILAVIAAIHTGYILKFTPLWPRQSVDATKAQAADVENRVTILASNVKQSNRQYQRLIDLIRTEDPDIAAALEVDPDWVDALHDALKDQYPHWVKVPKDNSYGVVMMSKMEPSETQVRDLLVDDVPSIRTKVAMPSGRMWRLYIVHPEPPVPYHDTKGRDGEIALVGIEASKDDLPAIVTGDLNDVAWSTTTRRFQRLSGLLDPRVGRGFYNTFHAGIAVMRWPLDHLFHDAEFRLIRMSRLPNIGSDHFPILFSLALTGEPQSNSTPEQSDAEERAEVREMAAEEREKDREAIGTDWEK</sequence>
<keyword evidence="4" id="KW-0255">Endonuclease</keyword>
<proteinExistence type="predicted"/>
<dbReference type="RefSeq" id="WP_074636069.1">
    <property type="nucleotide sequence ID" value="NZ_CP160849.1"/>
</dbReference>
<dbReference type="GO" id="GO:0004527">
    <property type="term" value="F:exonuclease activity"/>
    <property type="evidence" value="ECO:0007669"/>
    <property type="project" value="UniProtKB-KW"/>
</dbReference>
<protein>
    <submittedName>
        <fullName evidence="4">Uncharacterized conserved protein YafD, endonuclease/exonuclease/phosphatase (EEP) superfamily</fullName>
    </submittedName>
</protein>
<evidence type="ECO:0000259" key="3">
    <source>
        <dbReference type="Pfam" id="PF03372"/>
    </source>
</evidence>
<dbReference type="GeneID" id="94020817"/>
<feature type="compositionally biased region" description="Basic and acidic residues" evidence="1">
    <location>
        <begin position="340"/>
        <end position="367"/>
    </location>
</feature>
<keyword evidence="2" id="KW-0812">Transmembrane</keyword>
<reference evidence="5" key="1">
    <citation type="submission" date="2016-10" db="EMBL/GenBank/DDBJ databases">
        <authorList>
            <person name="Varghese N."/>
            <person name="Submissions S."/>
        </authorList>
    </citation>
    <scope>NUCLEOTIDE SEQUENCE [LARGE SCALE GENOMIC DNA]</scope>
    <source>
        <strain evidence="5">DSM 10014</strain>
    </source>
</reference>
<evidence type="ECO:0000313" key="5">
    <source>
        <dbReference type="Proteomes" id="UP000183076"/>
    </source>
</evidence>
<evidence type="ECO:0000313" key="4">
    <source>
        <dbReference type="EMBL" id="SDX06295.1"/>
    </source>
</evidence>
<accession>A0A1H2YMT0</accession>
<keyword evidence="2" id="KW-1133">Transmembrane helix</keyword>
<evidence type="ECO:0000256" key="2">
    <source>
        <dbReference type="SAM" id="Phobius"/>
    </source>
</evidence>
<organism evidence="4 5">
    <name type="scientific">Sulfitobacter pontiacus</name>
    <dbReference type="NCBI Taxonomy" id="60137"/>
    <lineage>
        <taxon>Bacteria</taxon>
        <taxon>Pseudomonadati</taxon>
        <taxon>Pseudomonadota</taxon>
        <taxon>Alphaproteobacteria</taxon>
        <taxon>Rhodobacterales</taxon>
        <taxon>Roseobacteraceae</taxon>
        <taxon>Sulfitobacter</taxon>
    </lineage>
</organism>
<dbReference type="InterPro" id="IPR036691">
    <property type="entry name" value="Endo/exonu/phosph_ase_sf"/>
</dbReference>
<dbReference type="Gene3D" id="3.60.10.10">
    <property type="entry name" value="Endonuclease/exonuclease/phosphatase"/>
    <property type="match status" value="1"/>
</dbReference>
<gene>
    <name evidence="4" type="ORF">SAMN04488041_104307</name>
</gene>
<keyword evidence="4" id="KW-0540">Nuclease</keyword>